<dbReference type="EMBL" id="CAHP01000021">
    <property type="protein sequence ID" value="CCG41591.1"/>
    <property type="molecule type" value="Genomic_DNA"/>
</dbReference>
<name>H8FTA3_MAGML</name>
<accession>H8FTA3</accession>
<dbReference type="InterPro" id="IPR036388">
    <property type="entry name" value="WH-like_DNA-bd_sf"/>
</dbReference>
<evidence type="ECO:0000313" key="2">
    <source>
        <dbReference type="Proteomes" id="UP000004169"/>
    </source>
</evidence>
<proteinExistence type="predicted"/>
<dbReference type="AlphaFoldDB" id="H8FTA3"/>
<dbReference type="Proteomes" id="UP000004169">
    <property type="component" value="Unassembled WGS sequence"/>
</dbReference>
<comment type="caution">
    <text evidence="1">The sequence shown here is derived from an EMBL/GenBank/DDBJ whole genome shotgun (WGS) entry which is preliminary data.</text>
</comment>
<organism evidence="1 2">
    <name type="scientific">Magnetospirillum molischianum DSM 120</name>
    <dbReference type="NCBI Taxonomy" id="1150626"/>
    <lineage>
        <taxon>Bacteria</taxon>
        <taxon>Pseudomonadati</taxon>
        <taxon>Pseudomonadota</taxon>
        <taxon>Alphaproteobacteria</taxon>
        <taxon>Rhodospirillales</taxon>
        <taxon>Rhodospirillaceae</taxon>
        <taxon>Magnetospirillum</taxon>
    </lineage>
</organism>
<keyword evidence="2" id="KW-1185">Reference proteome</keyword>
<dbReference type="Gene3D" id="1.10.10.10">
    <property type="entry name" value="Winged helix-like DNA-binding domain superfamily/Winged helix DNA-binding domain"/>
    <property type="match status" value="1"/>
</dbReference>
<gene>
    <name evidence="1" type="ORF">PHAMO_280125</name>
</gene>
<dbReference type="STRING" id="1150626.PHAMO_280125"/>
<protein>
    <submittedName>
        <fullName evidence="1">Uncharacterized protein</fullName>
    </submittedName>
</protein>
<dbReference type="eggNOG" id="COG1595">
    <property type="taxonomic scope" value="Bacteria"/>
</dbReference>
<evidence type="ECO:0000313" key="1">
    <source>
        <dbReference type="EMBL" id="CCG41591.1"/>
    </source>
</evidence>
<sequence length="179" mass="20085">MLLERSEIIARLKALSQADLFRLTRGARLRCLGTDYGPDDLLQEAIRRILDGQRTVPSDQPFVACLMQVMRSIAWASRKRLRAVAKEAELVQMEDTVPSPTPTPEQEAASNDACARLNEVIVDMFGDDDEAQAVLMGRVDGMTPAEIKAAFGMNQTTYDTALRRIRRRVAKHFPKGWKP</sequence>
<reference evidence="1 2" key="1">
    <citation type="journal article" date="2012" name="J. Bacteriol.">
        <title>Draft Genome Sequence of the Purple Photosynthetic Bacterium Phaeospirillum molischianum DSM120, a Particularly Versatile Bacterium.</title>
        <authorList>
            <person name="Duquesne K."/>
            <person name="Prima V."/>
            <person name="Ji B."/>
            <person name="Rouy Z."/>
            <person name="Medigue C."/>
            <person name="Talla E."/>
            <person name="Sturgis J.N."/>
        </authorList>
    </citation>
    <scope>NUCLEOTIDE SEQUENCE [LARGE SCALE GENOMIC DNA]</scope>
    <source>
        <strain evidence="2">DSM120</strain>
    </source>
</reference>